<evidence type="ECO:0000313" key="2">
    <source>
        <dbReference type="Proteomes" id="UP001519332"/>
    </source>
</evidence>
<dbReference type="Proteomes" id="UP001519332">
    <property type="component" value="Unassembled WGS sequence"/>
</dbReference>
<evidence type="ECO:0008006" key="3">
    <source>
        <dbReference type="Google" id="ProtNLM"/>
    </source>
</evidence>
<reference evidence="1 2" key="1">
    <citation type="submission" date="2021-03" db="EMBL/GenBank/DDBJ databases">
        <title>Sequencing the genomes of 1000 actinobacteria strains.</title>
        <authorList>
            <person name="Klenk H.-P."/>
        </authorList>
    </citation>
    <scope>NUCLEOTIDE SEQUENCE [LARGE SCALE GENOMIC DNA]</scope>
    <source>
        <strain evidence="1 2">DSM 46670</strain>
    </source>
</reference>
<gene>
    <name evidence="1" type="ORF">JOF56_003128</name>
</gene>
<dbReference type="EMBL" id="JAGINW010000001">
    <property type="protein sequence ID" value="MBP2322743.1"/>
    <property type="molecule type" value="Genomic_DNA"/>
</dbReference>
<name>A0ABS4TE92_9PSEU</name>
<sequence length="384" mass="41573">MAEGFKANPDHIAGYGLLVHDAGMDLSSVASWTNQWARADEGFSGLMQLLKGPVDAYAYATYNRMYPKHLLLTRSANNLNTAAWMYTTSDVNSYTTYSKTLAGEDRVEVKDFPNPVAYPPAEDPVAALKVPEAENADIRGILDEVGGSINVIDDAVNFITGWSPVSALVEPMSGNWTRLERAGEVLKCAGDGAEKVAKNLTTGLSTLDPNWNGGSAQDFNNYINNLAKGIDIEGPLNRIVAGVYKLVAQQIEKVAKWMVEVLKKAVDKIVEAAATSWIPGFGWVKIIDAVRTAINVFNEAKTLLEELDKVISAVKTVVELAQDPVGFVQGKVDEKLAPYKEKIEQAEKGYEVAKDLAELSDTSVWGKTPTGTYEVGADPKRAGA</sequence>
<proteinExistence type="predicted"/>
<comment type="caution">
    <text evidence="1">The sequence shown here is derived from an EMBL/GenBank/DDBJ whole genome shotgun (WGS) entry which is preliminary data.</text>
</comment>
<protein>
    <recommendedName>
        <fullName evidence="3">WXG100 family type VII secretion target</fullName>
    </recommendedName>
</protein>
<organism evidence="1 2">
    <name type="scientific">Kibdelosporangium banguiense</name>
    <dbReference type="NCBI Taxonomy" id="1365924"/>
    <lineage>
        <taxon>Bacteria</taxon>
        <taxon>Bacillati</taxon>
        <taxon>Actinomycetota</taxon>
        <taxon>Actinomycetes</taxon>
        <taxon>Pseudonocardiales</taxon>
        <taxon>Pseudonocardiaceae</taxon>
        <taxon>Kibdelosporangium</taxon>
    </lineage>
</organism>
<keyword evidence="2" id="KW-1185">Reference proteome</keyword>
<dbReference type="RefSeq" id="WP_209638409.1">
    <property type="nucleotide sequence ID" value="NZ_JAGINW010000001.1"/>
</dbReference>
<evidence type="ECO:0000313" key="1">
    <source>
        <dbReference type="EMBL" id="MBP2322743.1"/>
    </source>
</evidence>
<accession>A0ABS4TE92</accession>